<evidence type="ECO:0000256" key="1">
    <source>
        <dbReference type="ARBA" id="ARBA00022729"/>
    </source>
</evidence>
<dbReference type="Proteomes" id="UP000571017">
    <property type="component" value="Unassembled WGS sequence"/>
</dbReference>
<dbReference type="InterPro" id="IPR051465">
    <property type="entry name" value="Cell_Envelope_Struct_Comp"/>
</dbReference>
<dbReference type="PROSITE" id="PS51272">
    <property type="entry name" value="SLH"/>
    <property type="match status" value="3"/>
</dbReference>
<dbReference type="Pfam" id="PF00395">
    <property type="entry name" value="SLH"/>
    <property type="match status" value="3"/>
</dbReference>
<name>A0A838CTB9_9BACI</name>
<dbReference type="RefSeq" id="WP_181472338.1">
    <property type="nucleotide sequence ID" value="NZ_JACEFG010000002.1"/>
</dbReference>
<feature type="chain" id="PRO_5032390056" evidence="2">
    <location>
        <begin position="35"/>
        <end position="381"/>
    </location>
</feature>
<keyword evidence="1 2" id="KW-0732">Signal</keyword>
<feature type="domain" description="SLH" evidence="3">
    <location>
        <begin position="157"/>
        <end position="216"/>
    </location>
</feature>
<sequence>MAKQPKSLNKILVTSAGAAVVAGALAPAAVSAEAADNFTDVSAETRHYVAINALSNMDIISGFPDDTFRPEASLKRVDAAKMIFGAAELSFDGEVDYDFTDVPERAEEYVDALVEEGVIDGFSDTQFGPQENLTREQMAKMIVEAFGFDVAVAVESTFTDRGQTILYPYIDVVADLEIASGYEDGSFGVGDEIKRGDFAAMLYAAMNVGSGDMTVEALGGTVVSTPLGTLAVEVPVDALEGATAETEVTLNVDGEEFTFTYREDRGTFQINNLNGFTEEELMAATVEFDVEGDGGNDDQPMNFGMVSDIDGADAIITPLGTGAIEVPVASLEGTDSESTVVAEIDGEEFELGYRADRESFQNNSFSGYTEEELLSANIWVK</sequence>
<reference evidence="4 5" key="1">
    <citation type="journal article" date="2004" name="Extremophiles">
        <title>Halobacillus locisalis sp. nov., a halophilic bacterium isolated from a marine solar saltern of the Yellow Sea in Korea.</title>
        <authorList>
            <person name="Yoon J.H."/>
            <person name="Kang K.H."/>
            <person name="Oh T.K."/>
            <person name="Park Y.H."/>
        </authorList>
    </citation>
    <scope>NUCLEOTIDE SEQUENCE [LARGE SCALE GENOMIC DNA]</scope>
    <source>
        <strain evidence="4 5">KCTC 3788</strain>
    </source>
</reference>
<evidence type="ECO:0000313" key="4">
    <source>
        <dbReference type="EMBL" id="MBA2175317.1"/>
    </source>
</evidence>
<evidence type="ECO:0000313" key="5">
    <source>
        <dbReference type="Proteomes" id="UP000571017"/>
    </source>
</evidence>
<comment type="caution">
    <text evidence="4">The sequence shown here is derived from an EMBL/GenBank/DDBJ whole genome shotgun (WGS) entry which is preliminary data.</text>
</comment>
<protein>
    <submittedName>
        <fullName evidence="4">S-layer homology domain-containing protein</fullName>
    </submittedName>
</protein>
<accession>A0A838CTB9</accession>
<dbReference type="PANTHER" id="PTHR43308:SF5">
    <property type="entry name" value="S-LAYER PROTEIN _ PEPTIDOGLYCAN ENDO-BETA-N-ACETYLGLUCOSAMINIDASE"/>
    <property type="match status" value="1"/>
</dbReference>
<feature type="signal peptide" evidence="2">
    <location>
        <begin position="1"/>
        <end position="34"/>
    </location>
</feature>
<dbReference type="EMBL" id="JACEFG010000002">
    <property type="protein sequence ID" value="MBA2175317.1"/>
    <property type="molecule type" value="Genomic_DNA"/>
</dbReference>
<evidence type="ECO:0000256" key="2">
    <source>
        <dbReference type="SAM" id="SignalP"/>
    </source>
</evidence>
<dbReference type="AlphaFoldDB" id="A0A838CTB9"/>
<evidence type="ECO:0000259" key="3">
    <source>
        <dbReference type="PROSITE" id="PS51272"/>
    </source>
</evidence>
<dbReference type="InterPro" id="IPR001119">
    <property type="entry name" value="SLH_dom"/>
</dbReference>
<keyword evidence="5" id="KW-1185">Reference proteome</keyword>
<organism evidence="4 5">
    <name type="scientific">Halobacillus locisalis</name>
    <dbReference type="NCBI Taxonomy" id="220753"/>
    <lineage>
        <taxon>Bacteria</taxon>
        <taxon>Bacillati</taxon>
        <taxon>Bacillota</taxon>
        <taxon>Bacilli</taxon>
        <taxon>Bacillales</taxon>
        <taxon>Bacillaceae</taxon>
        <taxon>Halobacillus</taxon>
    </lineage>
</organism>
<proteinExistence type="predicted"/>
<feature type="domain" description="SLH" evidence="3">
    <location>
        <begin position="34"/>
        <end position="92"/>
    </location>
</feature>
<gene>
    <name evidence="4" type="ORF">H0266_10455</name>
</gene>
<feature type="domain" description="SLH" evidence="3">
    <location>
        <begin position="93"/>
        <end position="156"/>
    </location>
</feature>
<dbReference type="PANTHER" id="PTHR43308">
    <property type="entry name" value="OUTER MEMBRANE PROTEIN ALPHA-RELATED"/>
    <property type="match status" value="1"/>
</dbReference>